<evidence type="ECO:0000313" key="6">
    <source>
        <dbReference type="EMBL" id="KGJ93930.1"/>
    </source>
</evidence>
<proteinExistence type="inferred from homology"/>
<dbReference type="InterPro" id="IPR036388">
    <property type="entry name" value="WH-like_DNA-bd_sf"/>
</dbReference>
<dbReference type="Gene3D" id="1.10.10.10">
    <property type="entry name" value="Winged helix-like DNA-binding domain superfamily/Winged helix DNA-binding domain"/>
    <property type="match status" value="2"/>
</dbReference>
<dbReference type="EMBL" id="JQEC01000021">
    <property type="protein sequence ID" value="KGJ93930.1"/>
    <property type="molecule type" value="Genomic_DNA"/>
</dbReference>
<comment type="caution">
    <text evidence="6">The sequence shown here is derived from an EMBL/GenBank/DDBJ whole genome shotgun (WGS) entry which is preliminary data.</text>
</comment>
<evidence type="ECO:0000313" key="7">
    <source>
        <dbReference type="Proteomes" id="UP000029868"/>
    </source>
</evidence>
<dbReference type="GO" id="GO:0005737">
    <property type="term" value="C:cytoplasm"/>
    <property type="evidence" value="ECO:0007669"/>
    <property type="project" value="UniProtKB-SubCell"/>
</dbReference>
<feature type="domain" description="RecX third three-helical" evidence="5">
    <location>
        <begin position="114"/>
        <end position="160"/>
    </location>
</feature>
<evidence type="ECO:0000256" key="4">
    <source>
        <dbReference type="ARBA" id="ARBA00022490"/>
    </source>
</evidence>
<organism evidence="6 7">
    <name type="scientific">Colwellia psychrerythraea</name>
    <name type="common">Vibrio psychroerythus</name>
    <dbReference type="NCBI Taxonomy" id="28229"/>
    <lineage>
        <taxon>Bacteria</taxon>
        <taxon>Pseudomonadati</taxon>
        <taxon>Pseudomonadota</taxon>
        <taxon>Gammaproteobacteria</taxon>
        <taxon>Alteromonadales</taxon>
        <taxon>Colwelliaceae</taxon>
        <taxon>Colwellia</taxon>
    </lineage>
</organism>
<evidence type="ECO:0000256" key="1">
    <source>
        <dbReference type="ARBA" id="ARBA00004496"/>
    </source>
</evidence>
<sequence>MYSKKQNTKPQVISYERVKSYMQWMIERYGDYSAKTLLQKANLLFKDDRQYNQLALDYLIEREIVNDLRYAQRLTESFSEKNIGINKIKEKLYVKGFSSKTINECISSIETSEEDYFDKAQILKIRKFGEEPIEDIKLKQKALRHLISKGFSYAIANKAVSYTSNEYE</sequence>
<evidence type="ECO:0000259" key="5">
    <source>
        <dbReference type="Pfam" id="PF21981"/>
    </source>
</evidence>
<dbReference type="RefSeq" id="WP_033082142.1">
    <property type="nucleotide sequence ID" value="NZ_JQEC01000021.1"/>
</dbReference>
<dbReference type="OrthoDB" id="7066780at2"/>
<dbReference type="AlphaFoldDB" id="A0A099KUQ8"/>
<dbReference type="InterPro" id="IPR053925">
    <property type="entry name" value="RecX_HTH_3rd"/>
</dbReference>
<reference evidence="6 7" key="1">
    <citation type="submission" date="2014-08" db="EMBL/GenBank/DDBJ databases">
        <title>Genomic and Phenotypic Diversity of Colwellia psychrerythraea strains from Disparate Marine Basins.</title>
        <authorList>
            <person name="Techtmann S.M."/>
            <person name="Stelling S.C."/>
            <person name="Utturkar S.M."/>
            <person name="Alshibli N."/>
            <person name="Harris A."/>
            <person name="Brown S.D."/>
            <person name="Hazen T.C."/>
        </authorList>
    </citation>
    <scope>NUCLEOTIDE SEQUENCE [LARGE SCALE GENOMIC DNA]</scope>
    <source>
        <strain evidence="6 7">GAB14E</strain>
    </source>
</reference>
<dbReference type="Pfam" id="PF21981">
    <property type="entry name" value="RecX_HTH3"/>
    <property type="match status" value="1"/>
</dbReference>
<dbReference type="Proteomes" id="UP000029868">
    <property type="component" value="Unassembled WGS sequence"/>
</dbReference>
<keyword evidence="4" id="KW-0963">Cytoplasm</keyword>
<evidence type="ECO:0000256" key="3">
    <source>
        <dbReference type="ARBA" id="ARBA00018111"/>
    </source>
</evidence>
<name>A0A099KUQ8_COLPS</name>
<protein>
    <recommendedName>
        <fullName evidence="3">Regulatory protein RecX</fullName>
    </recommendedName>
</protein>
<accession>A0A099KUQ8</accession>
<gene>
    <name evidence="6" type="ORF">GAB14E_2485</name>
</gene>
<comment type="subcellular location">
    <subcellularLocation>
        <location evidence="1">Cytoplasm</location>
    </subcellularLocation>
</comment>
<dbReference type="PATRIC" id="fig|28229.3.peg.2107"/>
<evidence type="ECO:0000256" key="2">
    <source>
        <dbReference type="ARBA" id="ARBA00009695"/>
    </source>
</evidence>
<comment type="similarity">
    <text evidence="2">Belongs to the RecX family.</text>
</comment>